<sequence>MKKSRPVIFAIVLSAIALTSCESKTGTGALVGGGVGAGAGALIGGGQGALIGGAVGVVGGAIVGHLLSKDEHKEVQKQNPRTAQRVERGDPLSVNDVISLHKSGLGDRKIMDLIDKTRSTYNLSTSNVHRLERAGVSDRVINYMMTR</sequence>
<keyword evidence="1" id="KW-1133">Transmembrane helix</keyword>
<gene>
    <name evidence="2" type="ORF">COB11_08070</name>
</gene>
<comment type="caution">
    <text evidence="2">The sequence shown here is derived from an EMBL/GenBank/DDBJ whole genome shotgun (WGS) entry which is preliminary data.</text>
</comment>
<dbReference type="EMBL" id="NVUU01000123">
    <property type="protein sequence ID" value="PCI91860.1"/>
    <property type="molecule type" value="Genomic_DNA"/>
</dbReference>
<keyword evidence="1" id="KW-0472">Membrane</keyword>
<organism evidence="2 3">
    <name type="scientific">Aerophobetes bacterium</name>
    <dbReference type="NCBI Taxonomy" id="2030807"/>
    <lineage>
        <taxon>Bacteria</taxon>
        <taxon>Candidatus Aerophobota</taxon>
    </lineage>
</organism>
<accession>A0A2A4YB31</accession>
<dbReference type="AlphaFoldDB" id="A0A2A4YB31"/>
<reference evidence="3" key="1">
    <citation type="submission" date="2017-08" db="EMBL/GenBank/DDBJ databases">
        <title>A dynamic microbial community with high functional redundancy inhabits the cold, oxic subseafloor aquifer.</title>
        <authorList>
            <person name="Tully B.J."/>
            <person name="Wheat C.G."/>
            <person name="Glazer B.T."/>
            <person name="Huber J.A."/>
        </authorList>
    </citation>
    <scope>NUCLEOTIDE SEQUENCE [LARGE SCALE GENOMIC DNA]</scope>
</reference>
<evidence type="ECO:0000256" key="1">
    <source>
        <dbReference type="SAM" id="Phobius"/>
    </source>
</evidence>
<feature type="transmembrane region" description="Helical" evidence="1">
    <location>
        <begin position="47"/>
        <end position="67"/>
    </location>
</feature>
<proteinExistence type="predicted"/>
<name>A0A2A4YB31_UNCAE</name>
<protein>
    <recommendedName>
        <fullName evidence="4">Glycine zipper domain-containing protein</fullName>
    </recommendedName>
</protein>
<evidence type="ECO:0008006" key="4">
    <source>
        <dbReference type="Google" id="ProtNLM"/>
    </source>
</evidence>
<dbReference type="Proteomes" id="UP000217838">
    <property type="component" value="Unassembled WGS sequence"/>
</dbReference>
<evidence type="ECO:0000313" key="3">
    <source>
        <dbReference type="Proteomes" id="UP000217838"/>
    </source>
</evidence>
<keyword evidence="1" id="KW-0812">Transmembrane</keyword>
<dbReference type="PROSITE" id="PS51257">
    <property type="entry name" value="PROKAR_LIPOPROTEIN"/>
    <property type="match status" value="1"/>
</dbReference>
<evidence type="ECO:0000313" key="2">
    <source>
        <dbReference type="EMBL" id="PCI91860.1"/>
    </source>
</evidence>